<gene>
    <name evidence="2" type="ORF">H8K47_01930</name>
</gene>
<dbReference type="SUPFAM" id="SSF51905">
    <property type="entry name" value="FAD/NAD(P)-binding domain"/>
    <property type="match status" value="1"/>
</dbReference>
<evidence type="ECO:0000313" key="2">
    <source>
        <dbReference type="EMBL" id="MBC3934109.1"/>
    </source>
</evidence>
<proteinExistence type="predicted"/>
<dbReference type="FunFam" id="1.10.405.20:FF:000001">
    <property type="entry name" value="Amine oxidase"/>
    <property type="match status" value="1"/>
</dbReference>
<dbReference type="InterPro" id="IPR002937">
    <property type="entry name" value="Amino_oxidase"/>
</dbReference>
<accession>A0A923HXQ5</accession>
<dbReference type="InterPro" id="IPR036188">
    <property type="entry name" value="FAD/NAD-bd_sf"/>
</dbReference>
<name>A0A923HXQ5_9BURK</name>
<dbReference type="RefSeq" id="WP_186879748.1">
    <property type="nucleotide sequence ID" value="NZ_JACOGG010000002.1"/>
</dbReference>
<organism evidence="2 3">
    <name type="scientific">Undibacterium rugosum</name>
    <dbReference type="NCBI Taxonomy" id="2762291"/>
    <lineage>
        <taxon>Bacteria</taxon>
        <taxon>Pseudomonadati</taxon>
        <taxon>Pseudomonadota</taxon>
        <taxon>Betaproteobacteria</taxon>
        <taxon>Burkholderiales</taxon>
        <taxon>Oxalobacteraceae</taxon>
        <taxon>Undibacterium</taxon>
    </lineage>
</organism>
<comment type="caution">
    <text evidence="2">The sequence shown here is derived from an EMBL/GenBank/DDBJ whole genome shotgun (WGS) entry which is preliminary data.</text>
</comment>
<evidence type="ECO:0000259" key="1">
    <source>
        <dbReference type="Pfam" id="PF01593"/>
    </source>
</evidence>
<dbReference type="PANTHER" id="PTHR42923">
    <property type="entry name" value="PROTOPORPHYRINOGEN OXIDASE"/>
    <property type="match status" value="1"/>
</dbReference>
<dbReference type="Proteomes" id="UP000612361">
    <property type="component" value="Unassembled WGS sequence"/>
</dbReference>
<dbReference type="Gene3D" id="3.30.70.1990">
    <property type="match status" value="1"/>
</dbReference>
<dbReference type="GO" id="GO:0016491">
    <property type="term" value="F:oxidoreductase activity"/>
    <property type="evidence" value="ECO:0007669"/>
    <property type="project" value="InterPro"/>
</dbReference>
<keyword evidence="3" id="KW-1185">Reference proteome</keyword>
<dbReference type="PROSITE" id="PS51257">
    <property type="entry name" value="PROKAR_LIPOPROTEIN"/>
    <property type="match status" value="1"/>
</dbReference>
<dbReference type="Gene3D" id="1.10.405.20">
    <property type="match status" value="1"/>
</dbReference>
<dbReference type="EMBL" id="JACOGG010000002">
    <property type="protein sequence ID" value="MBC3934109.1"/>
    <property type="molecule type" value="Genomic_DNA"/>
</dbReference>
<protein>
    <submittedName>
        <fullName evidence="2">FAD-dependent oxidoreductase</fullName>
    </submittedName>
</protein>
<sequence length="436" mass="48565">MKIAVIGSGISGLSCAYELSKVKLAVTPEVSLFEANDYFGGHTHTVDVSLEGNTFGVDTGFLVFNHKTYPNLVRLFQDLQIETVTTDMSFSVKMPQGGRLLEWAGANLDTVFAQRRNLFNPDFLRMLRDILRFNKQTTALALSASQQEFHTPLGQFLDQHRYSDGFRHGYLLPMAACIWSCPTETMMAFPLSSFVNFCHNHGLLQVNNRPQWQTVKGGARQYVEKMLPVISHCHLKTPVHAVYQHAQRSWIVESTRGIESFDQVVFACHSDQTLALLKDASGAERSVLSAVAYQPNHAVLHTDASFLPTRRKAWSAWNYESENGDEPRVCVHYLINQLQPLPCQTPVIVTLNPIREPAADKVLARYDYAHPVFDSKAVAAQQALTQIQGQRQAWFAGAWTGYGFHEDGLKSGLFVAKNILARAGSSDTGDTWSAAA</sequence>
<feature type="domain" description="Amine oxidase" evidence="1">
    <location>
        <begin position="10"/>
        <end position="274"/>
    </location>
</feature>
<dbReference type="Pfam" id="PF01593">
    <property type="entry name" value="Amino_oxidase"/>
    <property type="match status" value="1"/>
</dbReference>
<dbReference type="Gene3D" id="3.50.50.60">
    <property type="entry name" value="FAD/NAD(P)-binding domain"/>
    <property type="match status" value="1"/>
</dbReference>
<dbReference type="InterPro" id="IPR050464">
    <property type="entry name" value="Zeta_carotene_desat/Oxidored"/>
</dbReference>
<evidence type="ECO:0000313" key="3">
    <source>
        <dbReference type="Proteomes" id="UP000612361"/>
    </source>
</evidence>
<reference evidence="2" key="1">
    <citation type="submission" date="2020-08" db="EMBL/GenBank/DDBJ databases">
        <title>Novel species isolated from subtropical streams in China.</title>
        <authorList>
            <person name="Lu H."/>
        </authorList>
    </citation>
    <scope>NUCLEOTIDE SEQUENCE</scope>
    <source>
        <strain evidence="2">CY7W</strain>
    </source>
</reference>
<dbReference type="AlphaFoldDB" id="A0A923HXQ5"/>
<dbReference type="PANTHER" id="PTHR42923:SF17">
    <property type="entry name" value="AMINE OXIDASE DOMAIN-CONTAINING PROTEIN"/>
    <property type="match status" value="1"/>
</dbReference>